<dbReference type="SUPFAM" id="SSF49384">
    <property type="entry name" value="Carbohydrate-binding domain"/>
    <property type="match status" value="2"/>
</dbReference>
<evidence type="ECO:0000256" key="2">
    <source>
        <dbReference type="ARBA" id="ARBA00022801"/>
    </source>
</evidence>
<dbReference type="EC" id="3.2.1.4" evidence="9"/>
<comment type="catalytic activity">
    <reaction evidence="1 9">
        <text>Endohydrolysis of (1-&gt;4)-beta-D-glucosidic linkages in cellulose, lichenin and cereal beta-D-glucans.</text>
        <dbReference type="EC" id="3.2.1.4"/>
    </reaction>
</comment>
<dbReference type="Gene3D" id="2.60.40.710">
    <property type="entry name" value="Endoglucanase-like"/>
    <property type="match status" value="2"/>
</dbReference>
<dbReference type="InterPro" id="IPR001956">
    <property type="entry name" value="CBM3"/>
</dbReference>
<feature type="domain" description="Fibronectin type-III" evidence="11">
    <location>
        <begin position="656"/>
        <end position="745"/>
    </location>
</feature>
<evidence type="ECO:0000256" key="5">
    <source>
        <dbReference type="ARBA" id="ARBA00023295"/>
    </source>
</evidence>
<evidence type="ECO:0000256" key="9">
    <source>
        <dbReference type="RuleBase" id="RU361166"/>
    </source>
</evidence>
<keyword evidence="3 9" id="KW-0136">Cellulose degradation</keyword>
<evidence type="ECO:0000313" key="13">
    <source>
        <dbReference type="EMBL" id="SDZ05413.1"/>
    </source>
</evidence>
<feature type="domain" description="Fibronectin type-III" evidence="11">
    <location>
        <begin position="750"/>
        <end position="840"/>
    </location>
</feature>
<accession>A0A1H3PWT5</accession>
<dbReference type="InterPro" id="IPR003961">
    <property type="entry name" value="FN3_dom"/>
</dbReference>
<dbReference type="FunFam" id="1.50.10.10:FF:000020">
    <property type="entry name" value="Endoglucanase"/>
    <property type="match status" value="1"/>
</dbReference>
<feature type="domain" description="CBM3" evidence="12">
    <location>
        <begin position="846"/>
        <end position="999"/>
    </location>
</feature>
<dbReference type="SMART" id="SM00060">
    <property type="entry name" value="FN3"/>
    <property type="match status" value="2"/>
</dbReference>
<keyword evidence="9" id="KW-0732">Signal</keyword>
<dbReference type="InterPro" id="IPR018221">
    <property type="entry name" value="Glyco_hydro_9_His_AS"/>
</dbReference>
<dbReference type="SUPFAM" id="SSF49265">
    <property type="entry name" value="Fibronectin type III"/>
    <property type="match status" value="1"/>
</dbReference>
<feature type="active site" evidence="7">
    <location>
        <position position="412"/>
    </location>
</feature>
<dbReference type="PROSITE" id="PS00592">
    <property type="entry name" value="GH9_2"/>
    <property type="match status" value="1"/>
</dbReference>
<evidence type="ECO:0000256" key="3">
    <source>
        <dbReference type="ARBA" id="ARBA00023001"/>
    </source>
</evidence>
<dbReference type="SUPFAM" id="SSF48208">
    <property type="entry name" value="Six-hairpin glycosidases"/>
    <property type="match status" value="1"/>
</dbReference>
<feature type="compositionally biased region" description="Pro residues" evidence="10">
    <location>
        <begin position="743"/>
        <end position="753"/>
    </location>
</feature>
<keyword evidence="4 7" id="KW-0119">Carbohydrate metabolism</keyword>
<dbReference type="Pfam" id="PF00759">
    <property type="entry name" value="Glyco_hydro_9"/>
    <property type="match status" value="1"/>
</dbReference>
<dbReference type="GO" id="GO:0030245">
    <property type="term" value="P:cellulose catabolic process"/>
    <property type="evidence" value="ECO:0007669"/>
    <property type="project" value="UniProtKB-KW"/>
</dbReference>
<keyword evidence="14" id="KW-1185">Reference proteome</keyword>
<dbReference type="STRING" id="1503961.SAMN05421736_105244"/>
<dbReference type="InterPro" id="IPR008965">
    <property type="entry name" value="CBM2/CBM3_carb-bd_dom_sf"/>
</dbReference>
<evidence type="ECO:0000259" key="11">
    <source>
        <dbReference type="PROSITE" id="PS50853"/>
    </source>
</evidence>
<name>A0A1H3PWT5_9BACI</name>
<keyword evidence="2 7" id="KW-0378">Hydrolase</keyword>
<evidence type="ECO:0000256" key="6">
    <source>
        <dbReference type="ARBA" id="ARBA00023326"/>
    </source>
</evidence>
<evidence type="ECO:0000313" key="14">
    <source>
        <dbReference type="Proteomes" id="UP000198935"/>
    </source>
</evidence>
<evidence type="ECO:0000256" key="1">
    <source>
        <dbReference type="ARBA" id="ARBA00000966"/>
    </source>
</evidence>
<dbReference type="Gene3D" id="2.60.40.10">
    <property type="entry name" value="Immunoglobulins"/>
    <property type="match status" value="2"/>
</dbReference>
<feature type="signal peptide" evidence="9">
    <location>
        <begin position="1"/>
        <end position="27"/>
    </location>
</feature>
<dbReference type="PROSITE" id="PS51172">
    <property type="entry name" value="CBM3"/>
    <property type="match status" value="2"/>
</dbReference>
<organism evidence="13 14">
    <name type="scientific">Evansella caseinilytica</name>
    <dbReference type="NCBI Taxonomy" id="1503961"/>
    <lineage>
        <taxon>Bacteria</taxon>
        <taxon>Bacillati</taxon>
        <taxon>Bacillota</taxon>
        <taxon>Bacilli</taxon>
        <taxon>Bacillales</taxon>
        <taxon>Bacillaceae</taxon>
        <taxon>Evansella</taxon>
    </lineage>
</organism>
<dbReference type="Gene3D" id="1.50.10.10">
    <property type="match status" value="1"/>
</dbReference>
<dbReference type="InterPro" id="IPR013783">
    <property type="entry name" value="Ig-like_fold"/>
</dbReference>
<sequence length="999" mass="110796">MTNRYNRWVAILAVCMFLSGLIAPVQQKSPEAAASDYNYAEALQKSIYFYESQRSGELPENNRVQWRGDSGMLDGADVGVDLTGGWYDAGDHVKFGFPMAFTTTMLAWSVYEYEEGFKAAGQLDHMLDNIKWATDYFLKAYTGPTELWGQVGQGSLDHAWWGPAEVMPMDRPAFKIDENCPGSDLAAETAAALASSSIIFRDSDPDYADELLTSARELYDFADQYRGVYSDCITDAQQYYNSWSGYEDEITWGAIWLYLATDEEEYLDKALASVEDWSTEGQTQYWPYKWTIAWDDKVFGNYVLLSRLTDDPRFSEAAERNLNYWSTGIPETGERIHYTPGGLAWLDTWGALRYSSNAAFLAFVYSDIVDDAAKQQQYQEFAESQILYALGNNPNNRSYVVGYGNNPPERPHHRTSHGSWADSQNVPDYHRHTLYGALVGGPDRNDNYEDHIGDYIMNEVAIDYNAGFTGGLARMMIDYGEGQEPLPNFPEWVEPEDEMFVEASINSSGANYTEIRAQLNNRSGWPARMGDKLSFKYFVDLSEVYAAGYTAEDITVTSGGYNQGAEISPLVPYDEANYIYYTHVDFTGVDIYPGGQSAHYKEVQFRISAPQHTSFWDPTNDYSYQGMSGSLAKSPYIPVYDAGELVFGAEPFPPEVPAAPTGLTATAGDKAVLLEWESVAGANYYNIKRASVSGGQYTTVASTNSTSYTDTDLTNDTTYYYVISAVNSAGESDDSAEVSATPEPGPAPSPPTTPAGLQASSGDGVVHLRWQVSLNAEAYHVKRSTTAGGPYETVAEYVADTSYADTDVSNGTTYYYVISAVNAAGESDNSDEVSGMPKEGEPGVPPSGDLVVFYRTTDTNATDSHVRPHFNIVNSGERDIVLEDVTLRYWYTIDGDAPQQFHCDWARIGCGNVSGSFVPLAQPVTGADHYLEIRFDSSAGGLRAGEETGEIQARFNKINWTSYNENNDYSYDGTKITFEEWEKVTLYVGDELVWGIEPE</sequence>
<evidence type="ECO:0000256" key="10">
    <source>
        <dbReference type="SAM" id="MobiDB-lite"/>
    </source>
</evidence>
<dbReference type="PROSITE" id="PS50853">
    <property type="entry name" value="FN3"/>
    <property type="match status" value="2"/>
</dbReference>
<dbReference type="PROSITE" id="PS00698">
    <property type="entry name" value="GH9_3"/>
    <property type="match status" value="1"/>
</dbReference>
<dbReference type="GO" id="GO:0030248">
    <property type="term" value="F:cellulose binding"/>
    <property type="evidence" value="ECO:0007669"/>
    <property type="project" value="InterPro"/>
</dbReference>
<protein>
    <recommendedName>
        <fullName evidence="9">Endoglucanase</fullName>
        <ecNumber evidence="9">3.2.1.4</ecNumber>
    </recommendedName>
</protein>
<keyword evidence="5 7" id="KW-0326">Glycosidase</keyword>
<evidence type="ECO:0000256" key="7">
    <source>
        <dbReference type="PROSITE-ProRule" id="PRU10059"/>
    </source>
</evidence>
<feature type="chain" id="PRO_5039742680" description="Endoglucanase" evidence="9">
    <location>
        <begin position="28"/>
        <end position="999"/>
    </location>
</feature>
<feature type="active site" evidence="8">
    <location>
        <position position="459"/>
    </location>
</feature>
<feature type="region of interest" description="Disordered" evidence="10">
    <location>
        <begin position="731"/>
        <end position="761"/>
    </location>
</feature>
<evidence type="ECO:0000259" key="12">
    <source>
        <dbReference type="PROSITE" id="PS51172"/>
    </source>
</evidence>
<keyword evidence="6 7" id="KW-0624">Polysaccharide degradation</keyword>
<gene>
    <name evidence="13" type="ORF">SAMN05421736_105244</name>
</gene>
<dbReference type="Pfam" id="PF00041">
    <property type="entry name" value="fn3"/>
    <property type="match status" value="1"/>
</dbReference>
<comment type="similarity">
    <text evidence="7 9">Belongs to the glycosyl hydrolase 9 (cellulase E) family.</text>
</comment>
<dbReference type="Pfam" id="PF00942">
    <property type="entry name" value="CBM_3"/>
    <property type="match status" value="2"/>
</dbReference>
<evidence type="ECO:0000256" key="4">
    <source>
        <dbReference type="ARBA" id="ARBA00023277"/>
    </source>
</evidence>
<dbReference type="InterPro" id="IPR033126">
    <property type="entry name" value="Glyco_hydro_9_Asp/Glu_AS"/>
</dbReference>
<dbReference type="Proteomes" id="UP000198935">
    <property type="component" value="Unassembled WGS sequence"/>
</dbReference>
<dbReference type="InterPro" id="IPR008928">
    <property type="entry name" value="6-hairpin_glycosidase_sf"/>
</dbReference>
<dbReference type="InterPro" id="IPR012341">
    <property type="entry name" value="6hp_glycosidase-like_sf"/>
</dbReference>
<dbReference type="PANTHER" id="PTHR22298">
    <property type="entry name" value="ENDO-1,4-BETA-GLUCANASE"/>
    <property type="match status" value="1"/>
</dbReference>
<dbReference type="SMART" id="SM01067">
    <property type="entry name" value="CBM_3"/>
    <property type="match status" value="2"/>
</dbReference>
<feature type="region of interest" description="Disordered" evidence="10">
    <location>
        <begin position="826"/>
        <end position="847"/>
    </location>
</feature>
<evidence type="ECO:0000256" key="8">
    <source>
        <dbReference type="PROSITE-ProRule" id="PRU10060"/>
    </source>
</evidence>
<dbReference type="EMBL" id="FNPI01000005">
    <property type="protein sequence ID" value="SDZ05413.1"/>
    <property type="molecule type" value="Genomic_DNA"/>
</dbReference>
<dbReference type="OrthoDB" id="9758662at2"/>
<dbReference type="AlphaFoldDB" id="A0A1H3PWT5"/>
<dbReference type="GO" id="GO:0008810">
    <property type="term" value="F:cellulase activity"/>
    <property type="evidence" value="ECO:0007669"/>
    <property type="project" value="UniProtKB-EC"/>
</dbReference>
<dbReference type="InterPro" id="IPR001701">
    <property type="entry name" value="Glyco_hydro_9"/>
</dbReference>
<feature type="active site" evidence="8">
    <location>
        <position position="450"/>
    </location>
</feature>
<dbReference type="InterPro" id="IPR036116">
    <property type="entry name" value="FN3_sf"/>
</dbReference>
<proteinExistence type="inferred from homology"/>
<dbReference type="InterPro" id="IPR036966">
    <property type="entry name" value="CBM3_sf"/>
</dbReference>
<dbReference type="CDD" id="cd00063">
    <property type="entry name" value="FN3"/>
    <property type="match status" value="2"/>
</dbReference>
<feature type="domain" description="CBM3" evidence="12">
    <location>
        <begin position="494"/>
        <end position="652"/>
    </location>
</feature>
<reference evidence="14" key="1">
    <citation type="submission" date="2016-10" db="EMBL/GenBank/DDBJ databases">
        <authorList>
            <person name="Varghese N."/>
            <person name="Submissions S."/>
        </authorList>
    </citation>
    <scope>NUCLEOTIDE SEQUENCE [LARGE SCALE GENOMIC DNA]</scope>
    <source>
        <strain evidence="14">SP</strain>
    </source>
</reference>